<dbReference type="STRING" id="596315.HMPREF0634_0262"/>
<dbReference type="AlphaFoldDB" id="E0E446"/>
<evidence type="ECO:0000256" key="2">
    <source>
        <dbReference type="ARBA" id="ARBA00022679"/>
    </source>
</evidence>
<evidence type="ECO:0000259" key="9">
    <source>
        <dbReference type="Pfam" id="PF01743"/>
    </source>
</evidence>
<evidence type="ECO:0000256" key="5">
    <source>
        <dbReference type="ARBA" id="ARBA00022723"/>
    </source>
</evidence>
<dbReference type="GO" id="GO:0016779">
    <property type="term" value="F:nucleotidyltransferase activity"/>
    <property type="evidence" value="ECO:0007669"/>
    <property type="project" value="UniProtKB-KW"/>
</dbReference>
<evidence type="ECO:0000313" key="11">
    <source>
        <dbReference type="EMBL" id="EFM64325.1"/>
    </source>
</evidence>
<evidence type="ECO:0000259" key="10">
    <source>
        <dbReference type="Pfam" id="PF12627"/>
    </source>
</evidence>
<dbReference type="GO" id="GO:0046872">
    <property type="term" value="F:metal ion binding"/>
    <property type="evidence" value="ECO:0007669"/>
    <property type="project" value="UniProtKB-KW"/>
</dbReference>
<comment type="similarity">
    <text evidence="8">Belongs to the tRNA nucleotidyltransferase/poly(A) polymerase family.</text>
</comment>
<evidence type="ECO:0000256" key="1">
    <source>
        <dbReference type="ARBA" id="ARBA00001946"/>
    </source>
</evidence>
<dbReference type="SUPFAM" id="SSF81301">
    <property type="entry name" value="Nucleotidyltransferase"/>
    <property type="match status" value="1"/>
</dbReference>
<keyword evidence="12" id="KW-1185">Reference proteome</keyword>
<dbReference type="Gene3D" id="1.10.3090.10">
    <property type="entry name" value="cca-adding enzyme, domain 2"/>
    <property type="match status" value="1"/>
</dbReference>
<comment type="caution">
    <text evidence="11">The sequence shown here is derived from an EMBL/GenBank/DDBJ whole genome shotgun (WGS) entry which is preliminary data.</text>
</comment>
<proteinExistence type="inferred from homology"/>
<accession>E0E446</accession>
<dbReference type="Pfam" id="PF01743">
    <property type="entry name" value="PolyA_pol"/>
    <property type="match status" value="1"/>
</dbReference>
<sequence>MTKDMKKIKIEIPTRASQVIDAIQASGYEAFVVGGCVRDSVMGKIPHDWDITTNALPDDIVNIFPRSIPTGIQHGTVTVLIDDEAFEVTTYRLDGDYLDMRRPRSVSYSQNLEDDLSRRDFTINAMAYNDQVGLVDKFGGLDDIEKKLVRCVGNPDKRFNEDALRILRALRFSAKLFFDIEGETMDSIIRNSVNIEKVSMERINTEFEGIIRANTNKLSLINDLDIRSYLFGDFCFDEEDLTRAMILEDIDSHEEYLQAAKRAMIFSHYEGDLKALLKFFKYSKKDMEKTLFIWNALRDHMYEDLLNENATRDDLRLTIKYILRDAKDNILAKYAIYAKIIEKYANIGLIFNLFNDIIETGECFSVSHLQISGRDIIDEGLARGKEVGILLEALLCQVISQPQLNEKERLLEMVRKIQKQ</sequence>
<dbReference type="PANTHER" id="PTHR46173">
    <property type="entry name" value="CCA TRNA NUCLEOTIDYLTRANSFERASE 1, MITOCHONDRIAL"/>
    <property type="match status" value="1"/>
</dbReference>
<keyword evidence="8" id="KW-0694">RNA-binding</keyword>
<keyword evidence="4" id="KW-0548">Nucleotidyltransferase</keyword>
<evidence type="ECO:0000256" key="6">
    <source>
        <dbReference type="ARBA" id="ARBA00022741"/>
    </source>
</evidence>
<dbReference type="Gene3D" id="1.10.246.80">
    <property type="match status" value="1"/>
</dbReference>
<dbReference type="InterPro" id="IPR043519">
    <property type="entry name" value="NT_sf"/>
</dbReference>
<evidence type="ECO:0000256" key="4">
    <source>
        <dbReference type="ARBA" id="ARBA00022695"/>
    </source>
</evidence>
<evidence type="ECO:0000256" key="7">
    <source>
        <dbReference type="ARBA" id="ARBA00022842"/>
    </source>
</evidence>
<protein>
    <submittedName>
        <fullName evidence="11">tRNA nucleotidyltransferase/poly(A) polymerase family protein</fullName>
    </submittedName>
</protein>
<dbReference type="Pfam" id="PF12627">
    <property type="entry name" value="PolyA_pol_RNAbd"/>
    <property type="match status" value="1"/>
</dbReference>
<dbReference type="GO" id="GO:0000166">
    <property type="term" value="F:nucleotide binding"/>
    <property type="evidence" value="ECO:0007669"/>
    <property type="project" value="UniProtKB-KW"/>
</dbReference>
<keyword evidence="2 8" id="KW-0808">Transferase</keyword>
<dbReference type="Gene3D" id="3.30.460.10">
    <property type="entry name" value="Beta Polymerase, domain 2"/>
    <property type="match status" value="1"/>
</dbReference>
<evidence type="ECO:0000313" key="12">
    <source>
        <dbReference type="Proteomes" id="UP000003244"/>
    </source>
</evidence>
<dbReference type="CDD" id="cd05398">
    <property type="entry name" value="NT_ClassII-CCAase"/>
    <property type="match status" value="1"/>
</dbReference>
<organism evidence="11 12">
    <name type="scientific">Peptostreptococcus stomatis DSM 17678</name>
    <dbReference type="NCBI Taxonomy" id="596315"/>
    <lineage>
        <taxon>Bacteria</taxon>
        <taxon>Bacillati</taxon>
        <taxon>Bacillota</taxon>
        <taxon>Clostridia</taxon>
        <taxon>Peptostreptococcales</taxon>
        <taxon>Peptostreptococcaceae</taxon>
        <taxon>Peptostreptococcus</taxon>
    </lineage>
</organism>
<feature type="domain" description="Poly A polymerase head" evidence="9">
    <location>
        <begin position="30"/>
        <end position="150"/>
    </location>
</feature>
<dbReference type="EMBL" id="ADGQ01000061">
    <property type="protein sequence ID" value="EFM64325.1"/>
    <property type="molecule type" value="Genomic_DNA"/>
</dbReference>
<dbReference type="NCBIfam" id="NF009814">
    <property type="entry name" value="PRK13299.1"/>
    <property type="match status" value="1"/>
</dbReference>
<name>E0E446_9FIRM</name>
<dbReference type="GO" id="GO:0008033">
    <property type="term" value="P:tRNA processing"/>
    <property type="evidence" value="ECO:0007669"/>
    <property type="project" value="UniProtKB-KW"/>
</dbReference>
<reference evidence="11 12" key="1">
    <citation type="submission" date="2010-08" db="EMBL/GenBank/DDBJ databases">
        <authorList>
            <person name="Harkins D.M."/>
            <person name="Madupu R."/>
            <person name="Durkin A.S."/>
            <person name="Torralba M."/>
            <person name="Methe B."/>
            <person name="Sutton G.G."/>
            <person name="Nelson K.E."/>
        </authorList>
    </citation>
    <scope>NUCLEOTIDE SEQUENCE [LARGE SCALE GENOMIC DNA]</scope>
    <source>
        <strain evidence="11 12">DSM 17678</strain>
    </source>
</reference>
<keyword evidence="3" id="KW-0819">tRNA processing</keyword>
<keyword evidence="7" id="KW-0460">Magnesium</keyword>
<dbReference type="InterPro" id="IPR032828">
    <property type="entry name" value="PolyA_RNA-bd"/>
</dbReference>
<dbReference type="PANTHER" id="PTHR46173:SF1">
    <property type="entry name" value="CCA TRNA NUCLEOTIDYLTRANSFERASE 1, MITOCHONDRIAL"/>
    <property type="match status" value="1"/>
</dbReference>
<comment type="cofactor">
    <cofactor evidence="1">
        <name>Mg(2+)</name>
        <dbReference type="ChEBI" id="CHEBI:18420"/>
    </cofactor>
</comment>
<evidence type="ECO:0000256" key="8">
    <source>
        <dbReference type="RuleBase" id="RU003953"/>
    </source>
</evidence>
<dbReference type="InterPro" id="IPR050264">
    <property type="entry name" value="Bact_CCA-adding_enz_type3_sf"/>
</dbReference>
<dbReference type="GO" id="GO:0000049">
    <property type="term" value="F:tRNA binding"/>
    <property type="evidence" value="ECO:0007669"/>
    <property type="project" value="TreeGrafter"/>
</dbReference>
<evidence type="ECO:0000256" key="3">
    <source>
        <dbReference type="ARBA" id="ARBA00022694"/>
    </source>
</evidence>
<gene>
    <name evidence="11" type="ORF">HMPREF0634_0262</name>
</gene>
<dbReference type="RefSeq" id="WP_007790215.1">
    <property type="nucleotide sequence ID" value="NZ_ADGQ01000061.1"/>
</dbReference>
<keyword evidence="6" id="KW-0547">Nucleotide-binding</keyword>
<dbReference type="GeneID" id="84801048"/>
<dbReference type="eggNOG" id="COG0617">
    <property type="taxonomic scope" value="Bacteria"/>
</dbReference>
<keyword evidence="5" id="KW-0479">Metal-binding</keyword>
<dbReference type="InterPro" id="IPR002646">
    <property type="entry name" value="PolA_pol_head_dom"/>
</dbReference>
<feature type="domain" description="tRNA nucleotidyltransferase/poly(A) polymerase RNA and SrmB- binding" evidence="10">
    <location>
        <begin position="178"/>
        <end position="213"/>
    </location>
</feature>
<dbReference type="Proteomes" id="UP000003244">
    <property type="component" value="Unassembled WGS sequence"/>
</dbReference>
<dbReference type="SUPFAM" id="SSF81891">
    <property type="entry name" value="Poly A polymerase C-terminal region-like"/>
    <property type="match status" value="1"/>
</dbReference>